<gene>
    <name evidence="13" type="primary">LOC110091067</name>
</gene>
<evidence type="ECO:0000256" key="2">
    <source>
        <dbReference type="ARBA" id="ARBA00022475"/>
    </source>
</evidence>
<keyword evidence="9" id="KW-0297">G-protein coupled receptor</keyword>
<dbReference type="GO" id="GO:0004984">
    <property type="term" value="F:olfactory receptor activity"/>
    <property type="evidence" value="ECO:0007669"/>
    <property type="project" value="InterPro"/>
</dbReference>
<dbReference type="InterPro" id="IPR000725">
    <property type="entry name" value="Olfact_rcpt"/>
</dbReference>
<dbReference type="Proteomes" id="UP001652642">
    <property type="component" value="Chromosome 6"/>
</dbReference>
<feature type="transmembrane region" description="Helical" evidence="10">
    <location>
        <begin position="60"/>
        <end position="79"/>
    </location>
</feature>
<evidence type="ECO:0000313" key="12">
    <source>
        <dbReference type="Proteomes" id="UP001652642"/>
    </source>
</evidence>
<dbReference type="PROSITE" id="PS00237">
    <property type="entry name" value="G_PROTEIN_RECEP_F1_1"/>
    <property type="match status" value="1"/>
</dbReference>
<evidence type="ECO:0000259" key="11">
    <source>
        <dbReference type="PROSITE" id="PS50262"/>
    </source>
</evidence>
<keyword evidence="3 10" id="KW-0716">Sensory transduction</keyword>
<dbReference type="KEGG" id="pvt:110091067"/>
<keyword evidence="8 9" id="KW-0807">Transducer</keyword>
<dbReference type="GO" id="GO:0004930">
    <property type="term" value="F:G protein-coupled receptor activity"/>
    <property type="evidence" value="ECO:0007669"/>
    <property type="project" value="UniProtKB-KW"/>
</dbReference>
<dbReference type="Pfam" id="PF13853">
    <property type="entry name" value="7tm_4"/>
    <property type="match status" value="1"/>
</dbReference>
<sequence length="315" mass="35985">MSKNNQTMASEFILLSFSNLSQLQILLFIGFLLSYLTALLGNFLIIFLTNMDSTLHSPMYFFLQTLSLAEVGFMSTIIPKLLVNLLSKKKTISLLGCRAQIHFVFFFGSLECFILIVMAYDRFVAICNPLHYKVIMNKKFCMLLVAAVWAAGFPIATIESTWLLSFPFCKSNVISHFFCDVPPVLQLACADTSRFEVFSHIKDFILFLCPFTLIVISYVHILSTILRMPTVEVRWKTFSTCFSHIIVVTLFYGSAGLSHFQPRAYHSGNRHLLSLSYVVFTPMLNPFIYSLRNKEMREALSKLSRKKICCHSYAV</sequence>
<keyword evidence="2 10" id="KW-1003">Cell membrane</keyword>
<keyword evidence="9" id="KW-0675">Receptor</keyword>
<comment type="similarity">
    <text evidence="9">Belongs to the G-protein coupled receptor 1 family.</text>
</comment>
<evidence type="ECO:0000256" key="1">
    <source>
        <dbReference type="ARBA" id="ARBA00004651"/>
    </source>
</evidence>
<feature type="transmembrane region" description="Helical" evidence="10">
    <location>
        <begin position="238"/>
        <end position="260"/>
    </location>
</feature>
<dbReference type="GeneID" id="110091067"/>
<keyword evidence="7 10" id="KW-0472">Membrane</keyword>
<accession>A0A6J0VCX5</accession>
<dbReference type="InParanoid" id="A0A6J0VCX5"/>
<dbReference type="InterPro" id="IPR000276">
    <property type="entry name" value="GPCR_Rhodpsn"/>
</dbReference>
<dbReference type="AlphaFoldDB" id="A0A6J0VCX5"/>
<proteinExistence type="inferred from homology"/>
<evidence type="ECO:0000313" key="13">
    <source>
        <dbReference type="RefSeq" id="XP_020670701.2"/>
    </source>
</evidence>
<feature type="transmembrane region" description="Helical" evidence="10">
    <location>
        <begin position="140"/>
        <end position="158"/>
    </location>
</feature>
<evidence type="ECO:0000256" key="6">
    <source>
        <dbReference type="ARBA" id="ARBA00022989"/>
    </source>
</evidence>
<evidence type="ECO:0000256" key="5">
    <source>
        <dbReference type="ARBA" id="ARBA00022725"/>
    </source>
</evidence>
<dbReference type="CDD" id="cd15225">
    <property type="entry name" value="7tmA_OR10A-like"/>
    <property type="match status" value="1"/>
</dbReference>
<dbReference type="InterPro" id="IPR017452">
    <property type="entry name" value="GPCR_Rhodpsn_7TM"/>
</dbReference>
<evidence type="ECO:0000256" key="3">
    <source>
        <dbReference type="ARBA" id="ARBA00022606"/>
    </source>
</evidence>
<protein>
    <recommendedName>
        <fullName evidence="10">Olfactory receptor</fullName>
    </recommendedName>
</protein>
<dbReference type="PANTHER" id="PTHR26453">
    <property type="entry name" value="OLFACTORY RECEPTOR"/>
    <property type="match status" value="1"/>
</dbReference>
<dbReference type="Gene3D" id="1.20.1070.10">
    <property type="entry name" value="Rhodopsin 7-helix transmembrane proteins"/>
    <property type="match status" value="1"/>
</dbReference>
<dbReference type="OrthoDB" id="9975554at2759"/>
<evidence type="ECO:0000256" key="7">
    <source>
        <dbReference type="ARBA" id="ARBA00023136"/>
    </source>
</evidence>
<feature type="transmembrane region" description="Helical" evidence="10">
    <location>
        <begin position="99"/>
        <end position="120"/>
    </location>
</feature>
<keyword evidence="12" id="KW-1185">Reference proteome</keyword>
<dbReference type="PRINTS" id="PR00245">
    <property type="entry name" value="OLFACTORYR"/>
</dbReference>
<feature type="transmembrane region" description="Helical" evidence="10">
    <location>
        <begin position="25"/>
        <end position="48"/>
    </location>
</feature>
<evidence type="ECO:0000256" key="4">
    <source>
        <dbReference type="ARBA" id="ARBA00022692"/>
    </source>
</evidence>
<feature type="transmembrane region" description="Helical" evidence="10">
    <location>
        <begin position="204"/>
        <end position="226"/>
    </location>
</feature>
<name>A0A6J0VCX5_9SAUR</name>
<dbReference type="PROSITE" id="PS50262">
    <property type="entry name" value="G_PROTEIN_RECEP_F1_2"/>
    <property type="match status" value="1"/>
</dbReference>
<feature type="domain" description="G-protein coupled receptors family 1 profile" evidence="11">
    <location>
        <begin position="41"/>
        <end position="289"/>
    </location>
</feature>
<keyword evidence="4 9" id="KW-0812">Transmembrane</keyword>
<organism evidence="12 13">
    <name type="scientific">Pogona vitticeps</name>
    <name type="common">central bearded dragon</name>
    <dbReference type="NCBI Taxonomy" id="103695"/>
    <lineage>
        <taxon>Eukaryota</taxon>
        <taxon>Metazoa</taxon>
        <taxon>Chordata</taxon>
        <taxon>Craniata</taxon>
        <taxon>Vertebrata</taxon>
        <taxon>Euteleostomi</taxon>
        <taxon>Lepidosauria</taxon>
        <taxon>Squamata</taxon>
        <taxon>Bifurcata</taxon>
        <taxon>Unidentata</taxon>
        <taxon>Episquamata</taxon>
        <taxon>Toxicofera</taxon>
        <taxon>Iguania</taxon>
        <taxon>Acrodonta</taxon>
        <taxon>Agamidae</taxon>
        <taxon>Amphibolurinae</taxon>
        <taxon>Pogona</taxon>
    </lineage>
</organism>
<dbReference type="RefSeq" id="XP_020670701.2">
    <property type="nucleotide sequence ID" value="XM_020815042.2"/>
</dbReference>
<keyword evidence="6 10" id="KW-1133">Transmembrane helix</keyword>
<reference evidence="13" key="1">
    <citation type="submission" date="2025-08" db="UniProtKB">
        <authorList>
            <consortium name="RefSeq"/>
        </authorList>
    </citation>
    <scope>IDENTIFICATION</scope>
</reference>
<evidence type="ECO:0000256" key="10">
    <source>
        <dbReference type="RuleBase" id="RU363047"/>
    </source>
</evidence>
<evidence type="ECO:0000256" key="9">
    <source>
        <dbReference type="RuleBase" id="RU000688"/>
    </source>
</evidence>
<dbReference type="PRINTS" id="PR00237">
    <property type="entry name" value="GPCRRHODOPSN"/>
</dbReference>
<comment type="subcellular location">
    <subcellularLocation>
        <location evidence="1 10">Cell membrane</location>
        <topology evidence="1 10">Multi-pass membrane protein</topology>
    </subcellularLocation>
</comment>
<feature type="transmembrane region" description="Helical" evidence="10">
    <location>
        <begin position="272"/>
        <end position="291"/>
    </location>
</feature>
<evidence type="ECO:0000256" key="8">
    <source>
        <dbReference type="ARBA" id="ARBA00023224"/>
    </source>
</evidence>
<dbReference type="GO" id="GO:0005886">
    <property type="term" value="C:plasma membrane"/>
    <property type="evidence" value="ECO:0007669"/>
    <property type="project" value="UniProtKB-SubCell"/>
</dbReference>
<dbReference type="SUPFAM" id="SSF81321">
    <property type="entry name" value="Family A G protein-coupled receptor-like"/>
    <property type="match status" value="1"/>
</dbReference>
<keyword evidence="5 10" id="KW-0552">Olfaction</keyword>